<dbReference type="EMBL" id="JAPNKA010000001">
    <property type="protein sequence ID" value="MCY1074005.1"/>
    <property type="molecule type" value="Genomic_DNA"/>
</dbReference>
<dbReference type="RefSeq" id="WP_267532989.1">
    <property type="nucleotide sequence ID" value="NZ_JAPNKA010000001.1"/>
</dbReference>
<evidence type="ECO:0000259" key="1">
    <source>
        <dbReference type="Pfam" id="PF07791"/>
    </source>
</evidence>
<dbReference type="Proteomes" id="UP001207654">
    <property type="component" value="Unassembled WGS sequence"/>
</dbReference>
<dbReference type="Pfam" id="PF07791">
    <property type="entry name" value="Imm11"/>
    <property type="match status" value="1"/>
</dbReference>
<sequence length="195" mass="22125">MHSYFILDSASQEDDCLIDTASPELSKLLWKLAKGVQVGEPYPPDQSVRMDKDHPGLNVPDLVSNTLRVRIVSNRLKDLLETESRARAEYVPLRILNHKRRVAAKDCFIANVLEAQDCVDMEHTKSEPSELWPDQIGALYKLYLDPARIDPHLKLFRLAKRPNTLIIRDDLRALLDGAGITGTRYVAMGEDCLYL</sequence>
<accession>A0ABT3ZX82</accession>
<feature type="domain" description="Immunity MXAN-0049 protein" evidence="1">
    <location>
        <begin position="58"/>
        <end position="189"/>
    </location>
</feature>
<reference evidence="2 3" key="1">
    <citation type="submission" date="2022-11" db="EMBL/GenBank/DDBJ databases">
        <title>Minimal conservation of predation-associated metabolite biosynthetic gene clusters underscores biosynthetic potential of Myxococcota including descriptions for ten novel species: Archangium lansinium sp. nov., Myxococcus landrumus sp. nov., Nannocystis bai.</title>
        <authorList>
            <person name="Ahearne A."/>
            <person name="Stevens C."/>
            <person name="Phillips K."/>
        </authorList>
    </citation>
    <scope>NUCLEOTIDE SEQUENCE [LARGE SCALE GENOMIC DNA]</scope>
    <source>
        <strain evidence="2 3">MIWBW</strain>
    </source>
</reference>
<name>A0ABT3ZX82_9BACT</name>
<evidence type="ECO:0000313" key="2">
    <source>
        <dbReference type="EMBL" id="MCY1074005.1"/>
    </source>
</evidence>
<proteinExistence type="predicted"/>
<comment type="caution">
    <text evidence="2">The sequence shown here is derived from an EMBL/GenBank/DDBJ whole genome shotgun (WGS) entry which is preliminary data.</text>
</comment>
<protein>
    <recommendedName>
        <fullName evidence="1">Immunity MXAN-0049 protein domain-containing protein</fullName>
    </recommendedName>
</protein>
<organism evidence="2 3">
    <name type="scientific">Archangium lansingense</name>
    <dbReference type="NCBI Taxonomy" id="2995310"/>
    <lineage>
        <taxon>Bacteria</taxon>
        <taxon>Pseudomonadati</taxon>
        <taxon>Myxococcota</taxon>
        <taxon>Myxococcia</taxon>
        <taxon>Myxococcales</taxon>
        <taxon>Cystobacterineae</taxon>
        <taxon>Archangiaceae</taxon>
        <taxon>Archangium</taxon>
    </lineage>
</organism>
<gene>
    <name evidence="2" type="ORF">OV287_05860</name>
</gene>
<keyword evidence="3" id="KW-1185">Reference proteome</keyword>
<evidence type="ECO:0000313" key="3">
    <source>
        <dbReference type="Proteomes" id="UP001207654"/>
    </source>
</evidence>
<dbReference type="InterPro" id="IPR012433">
    <property type="entry name" value="Imm11"/>
</dbReference>